<sequence>MFTMTVLVQRLRPAATKGPQLLASTRHSPCSIAARPPPCAAALPSTLSRPFSALRPLPRPGRASPRPASVAVAACLPYQWTTAAPFSTTMPRRLLDPRDPRVQDMMRRKSVPLFSSTRAKRIARAPSTHVIVVIAFAGAIAFYYINLETVPVSGRQRFNCFSDEWVRRASEAESQQLLNEFKYHNIHMLPEWDWRVRAVRRVMSRLIPVSGMDGAEWEMFVIDDPNTANAFVLPNGKVFVHSGLFKYARNDDALAVVMGHEIAHNLAGHVSEKMSNGIGTNLVYWSTILLAYATGAILIFEFFGGGRMLRGVLDNPMSRMQESEADHIGLIMMAEACYNPEEAINFWGRMQEQQVPEWLSTHPSNESRIGNLRKWMPMAQDKRMESDCHGTQGFADMFKRALQRGEIIAIYG</sequence>
<feature type="transmembrane region" description="Helical" evidence="7">
    <location>
        <begin position="282"/>
        <end position="303"/>
    </location>
</feature>
<feature type="transmembrane region" description="Helical" evidence="7">
    <location>
        <begin position="128"/>
        <end position="145"/>
    </location>
</feature>
<dbReference type="STRING" id="644352.J3NGB6"/>
<dbReference type="GO" id="GO:0005743">
    <property type="term" value="C:mitochondrial inner membrane"/>
    <property type="evidence" value="ECO:0007669"/>
    <property type="project" value="TreeGrafter"/>
</dbReference>
<gene>
    <name evidence="10" type="primary">20340765</name>
    <name evidence="9" type="ORF">GGTG_00307</name>
</gene>
<protein>
    <recommendedName>
        <fullName evidence="8">Peptidase M48 domain-containing protein</fullName>
    </recommendedName>
</protein>
<dbReference type="GeneID" id="20340765"/>
<keyword evidence="7" id="KW-1133">Transmembrane helix</keyword>
<dbReference type="PANTHER" id="PTHR22726:SF1">
    <property type="entry name" value="METALLOENDOPEPTIDASE OMA1, MITOCHONDRIAL"/>
    <property type="match status" value="1"/>
</dbReference>
<evidence type="ECO:0000256" key="3">
    <source>
        <dbReference type="ARBA" id="ARBA00022801"/>
    </source>
</evidence>
<keyword evidence="7" id="KW-0812">Transmembrane</keyword>
<dbReference type="Pfam" id="PF01435">
    <property type="entry name" value="Peptidase_M48"/>
    <property type="match status" value="1"/>
</dbReference>
<evidence type="ECO:0000256" key="6">
    <source>
        <dbReference type="RuleBase" id="RU003983"/>
    </source>
</evidence>
<reference evidence="10" key="4">
    <citation type="journal article" date="2015" name="G3 (Bethesda)">
        <title>Genome sequences of three phytopathogenic species of the Magnaporthaceae family of fungi.</title>
        <authorList>
            <person name="Okagaki L.H."/>
            <person name="Nunes C.C."/>
            <person name="Sailsbery J."/>
            <person name="Clay B."/>
            <person name="Brown D."/>
            <person name="John T."/>
            <person name="Oh Y."/>
            <person name="Young N."/>
            <person name="Fitzgerald M."/>
            <person name="Haas B.J."/>
            <person name="Zeng Q."/>
            <person name="Young S."/>
            <person name="Adiconis X."/>
            <person name="Fan L."/>
            <person name="Levin J.Z."/>
            <person name="Mitchell T.K."/>
            <person name="Okubara P.A."/>
            <person name="Farman M.L."/>
            <person name="Kohn L.M."/>
            <person name="Birren B."/>
            <person name="Ma L.-J."/>
            <person name="Dean R.A."/>
        </authorList>
    </citation>
    <scope>NUCLEOTIDE SEQUENCE</scope>
    <source>
        <strain evidence="10">R3-111a-1</strain>
    </source>
</reference>
<dbReference type="Proteomes" id="UP000006039">
    <property type="component" value="Unassembled WGS sequence"/>
</dbReference>
<evidence type="ECO:0000313" key="11">
    <source>
        <dbReference type="Proteomes" id="UP000006039"/>
    </source>
</evidence>
<evidence type="ECO:0000256" key="2">
    <source>
        <dbReference type="ARBA" id="ARBA00022723"/>
    </source>
</evidence>
<evidence type="ECO:0000259" key="8">
    <source>
        <dbReference type="Pfam" id="PF01435"/>
    </source>
</evidence>
<dbReference type="GO" id="GO:0004222">
    <property type="term" value="F:metalloendopeptidase activity"/>
    <property type="evidence" value="ECO:0007669"/>
    <property type="project" value="InterPro"/>
</dbReference>
<comment type="cofactor">
    <cofactor evidence="6">
        <name>Zn(2+)</name>
        <dbReference type="ChEBI" id="CHEBI:29105"/>
    </cofactor>
    <text evidence="6">Binds 1 zinc ion per subunit.</text>
</comment>
<accession>J3NGB6</accession>
<dbReference type="InterPro" id="IPR051156">
    <property type="entry name" value="Mito/Outer_Membr_Metalloprot"/>
</dbReference>
<dbReference type="RefSeq" id="XP_009216315.1">
    <property type="nucleotide sequence ID" value="XM_009218051.1"/>
</dbReference>
<evidence type="ECO:0000256" key="1">
    <source>
        <dbReference type="ARBA" id="ARBA00022670"/>
    </source>
</evidence>
<dbReference type="eggNOG" id="KOG2661">
    <property type="taxonomic scope" value="Eukaryota"/>
</dbReference>
<dbReference type="CDD" id="cd07331">
    <property type="entry name" value="M48C_Oma1_like"/>
    <property type="match status" value="1"/>
</dbReference>
<evidence type="ECO:0000313" key="9">
    <source>
        <dbReference type="EMBL" id="EJT80306.1"/>
    </source>
</evidence>
<evidence type="ECO:0000256" key="7">
    <source>
        <dbReference type="SAM" id="Phobius"/>
    </source>
</evidence>
<keyword evidence="11" id="KW-1185">Reference proteome</keyword>
<reference evidence="10" key="5">
    <citation type="submission" date="2018-04" db="UniProtKB">
        <authorList>
            <consortium name="EnsemblFungi"/>
        </authorList>
    </citation>
    <scope>IDENTIFICATION</scope>
    <source>
        <strain evidence="10">R3-111a-1</strain>
    </source>
</reference>
<keyword evidence="3 6" id="KW-0378">Hydrolase</keyword>
<organism evidence="9">
    <name type="scientific">Gaeumannomyces tritici (strain R3-111a-1)</name>
    <name type="common">Wheat and barley take-all root rot fungus</name>
    <name type="synonym">Gaeumannomyces graminis var. tritici</name>
    <dbReference type="NCBI Taxonomy" id="644352"/>
    <lineage>
        <taxon>Eukaryota</taxon>
        <taxon>Fungi</taxon>
        <taxon>Dikarya</taxon>
        <taxon>Ascomycota</taxon>
        <taxon>Pezizomycotina</taxon>
        <taxon>Sordariomycetes</taxon>
        <taxon>Sordariomycetidae</taxon>
        <taxon>Magnaporthales</taxon>
        <taxon>Magnaporthaceae</taxon>
        <taxon>Gaeumannomyces</taxon>
    </lineage>
</organism>
<evidence type="ECO:0000256" key="4">
    <source>
        <dbReference type="ARBA" id="ARBA00022833"/>
    </source>
</evidence>
<keyword evidence="5 6" id="KW-0482">Metalloprotease</keyword>
<dbReference type="AlphaFoldDB" id="J3NGB6"/>
<dbReference type="FunCoup" id="J3NGB6">
    <property type="interactions" value="220"/>
</dbReference>
<dbReference type="HOGENOM" id="CLU_029002_1_2_1"/>
<dbReference type="GO" id="GO:0034982">
    <property type="term" value="P:mitochondrial protein processing"/>
    <property type="evidence" value="ECO:0007669"/>
    <property type="project" value="TreeGrafter"/>
</dbReference>
<feature type="domain" description="Peptidase M48" evidence="8">
    <location>
        <begin position="195"/>
        <end position="375"/>
    </location>
</feature>
<dbReference type="GO" id="GO:0006515">
    <property type="term" value="P:protein quality control for misfolded or incompletely synthesized proteins"/>
    <property type="evidence" value="ECO:0007669"/>
    <property type="project" value="TreeGrafter"/>
</dbReference>
<dbReference type="VEuPathDB" id="FungiDB:GGTG_00307"/>
<dbReference type="EnsemblFungi" id="EJT80306">
    <property type="protein sequence ID" value="EJT80306"/>
    <property type="gene ID" value="GGTG_00307"/>
</dbReference>
<reference evidence="9" key="3">
    <citation type="submission" date="2010-09" db="EMBL/GenBank/DDBJ databases">
        <title>Annotation of Gaeumannomyces graminis var. tritici R3-111a-1.</title>
        <authorList>
            <consortium name="The Broad Institute Genome Sequencing Platform"/>
            <person name="Ma L.-J."/>
            <person name="Dead R."/>
            <person name="Young S.K."/>
            <person name="Zeng Q."/>
            <person name="Gargeya S."/>
            <person name="Fitzgerald M."/>
            <person name="Haas B."/>
            <person name="Abouelleil A."/>
            <person name="Alvarado L."/>
            <person name="Arachchi H.M."/>
            <person name="Berlin A."/>
            <person name="Brown A."/>
            <person name="Chapman S.B."/>
            <person name="Chen Z."/>
            <person name="Dunbar C."/>
            <person name="Freedman E."/>
            <person name="Gearin G."/>
            <person name="Gellesch M."/>
            <person name="Goldberg J."/>
            <person name="Griggs A."/>
            <person name="Gujja S."/>
            <person name="Heiman D."/>
            <person name="Howarth C."/>
            <person name="Larson L."/>
            <person name="Lui A."/>
            <person name="MacDonald P.J.P."/>
            <person name="Mehta T."/>
            <person name="Montmayeur A."/>
            <person name="Murphy C."/>
            <person name="Neiman D."/>
            <person name="Pearson M."/>
            <person name="Priest M."/>
            <person name="Roberts A."/>
            <person name="Saif S."/>
            <person name="Shea T."/>
            <person name="Shenoy N."/>
            <person name="Sisk P."/>
            <person name="Stolte C."/>
            <person name="Sykes S."/>
            <person name="Yandava C."/>
            <person name="Wortman J."/>
            <person name="Nusbaum C."/>
            <person name="Birren B."/>
        </authorList>
    </citation>
    <scope>NUCLEOTIDE SEQUENCE</scope>
    <source>
        <strain evidence="9">R3-111a-1</strain>
    </source>
</reference>
<keyword evidence="7" id="KW-0472">Membrane</keyword>
<dbReference type="Gene3D" id="3.30.2010.10">
    <property type="entry name" value="Metalloproteases ('zincins'), catalytic domain"/>
    <property type="match status" value="1"/>
</dbReference>
<name>J3NGB6_GAET3</name>
<dbReference type="GO" id="GO:0046872">
    <property type="term" value="F:metal ion binding"/>
    <property type="evidence" value="ECO:0007669"/>
    <property type="project" value="UniProtKB-KW"/>
</dbReference>
<keyword evidence="1 6" id="KW-0645">Protease</keyword>
<evidence type="ECO:0000256" key="5">
    <source>
        <dbReference type="ARBA" id="ARBA00023049"/>
    </source>
</evidence>
<dbReference type="InterPro" id="IPR001915">
    <property type="entry name" value="Peptidase_M48"/>
</dbReference>
<proteinExistence type="inferred from homology"/>
<comment type="similarity">
    <text evidence="6">Belongs to the peptidase M48 family.</text>
</comment>
<keyword evidence="4 6" id="KW-0862">Zinc</keyword>
<reference evidence="9" key="2">
    <citation type="submission" date="2010-07" db="EMBL/GenBank/DDBJ databases">
        <authorList>
            <consortium name="The Broad Institute Genome Sequencing Platform"/>
            <consortium name="Broad Institute Genome Sequencing Center for Infectious Disease"/>
            <person name="Ma L.-J."/>
            <person name="Dead R."/>
            <person name="Young S."/>
            <person name="Zeng Q."/>
            <person name="Koehrsen M."/>
            <person name="Alvarado L."/>
            <person name="Berlin A."/>
            <person name="Chapman S.B."/>
            <person name="Chen Z."/>
            <person name="Freedman E."/>
            <person name="Gellesch M."/>
            <person name="Goldberg J."/>
            <person name="Griggs A."/>
            <person name="Gujja S."/>
            <person name="Heilman E.R."/>
            <person name="Heiman D."/>
            <person name="Hepburn T."/>
            <person name="Howarth C."/>
            <person name="Jen D."/>
            <person name="Larson L."/>
            <person name="Mehta T."/>
            <person name="Neiman D."/>
            <person name="Pearson M."/>
            <person name="Roberts A."/>
            <person name="Saif S."/>
            <person name="Shea T."/>
            <person name="Shenoy N."/>
            <person name="Sisk P."/>
            <person name="Stolte C."/>
            <person name="Sykes S."/>
            <person name="Walk T."/>
            <person name="White J."/>
            <person name="Yandava C."/>
            <person name="Haas B."/>
            <person name="Nusbaum C."/>
            <person name="Birren B."/>
        </authorList>
    </citation>
    <scope>NUCLEOTIDE SEQUENCE</scope>
    <source>
        <strain evidence="9">R3-111a-1</strain>
    </source>
</reference>
<dbReference type="EMBL" id="GL385395">
    <property type="protein sequence ID" value="EJT80306.1"/>
    <property type="molecule type" value="Genomic_DNA"/>
</dbReference>
<reference evidence="11" key="1">
    <citation type="submission" date="2010-07" db="EMBL/GenBank/DDBJ databases">
        <title>The genome sequence of Gaeumannomyces graminis var. tritici strain R3-111a-1.</title>
        <authorList>
            <consortium name="The Broad Institute Genome Sequencing Platform"/>
            <person name="Ma L.-J."/>
            <person name="Dead R."/>
            <person name="Young S."/>
            <person name="Zeng Q."/>
            <person name="Koehrsen M."/>
            <person name="Alvarado L."/>
            <person name="Berlin A."/>
            <person name="Chapman S.B."/>
            <person name="Chen Z."/>
            <person name="Freedman E."/>
            <person name="Gellesch M."/>
            <person name="Goldberg J."/>
            <person name="Griggs A."/>
            <person name="Gujja S."/>
            <person name="Heilman E.R."/>
            <person name="Heiman D."/>
            <person name="Hepburn T."/>
            <person name="Howarth C."/>
            <person name="Jen D."/>
            <person name="Larson L."/>
            <person name="Mehta T."/>
            <person name="Neiman D."/>
            <person name="Pearson M."/>
            <person name="Roberts A."/>
            <person name="Saif S."/>
            <person name="Shea T."/>
            <person name="Shenoy N."/>
            <person name="Sisk P."/>
            <person name="Stolte C."/>
            <person name="Sykes S."/>
            <person name="Walk T."/>
            <person name="White J."/>
            <person name="Yandava C."/>
            <person name="Haas B."/>
            <person name="Nusbaum C."/>
            <person name="Birren B."/>
        </authorList>
    </citation>
    <scope>NUCLEOTIDE SEQUENCE [LARGE SCALE GENOMIC DNA]</scope>
    <source>
        <strain evidence="11">R3-111a-1</strain>
    </source>
</reference>
<dbReference type="OrthoDB" id="7464992at2759"/>
<evidence type="ECO:0000313" key="10">
    <source>
        <dbReference type="EnsemblFungi" id="EJT80306"/>
    </source>
</evidence>
<dbReference type="PANTHER" id="PTHR22726">
    <property type="entry name" value="METALLOENDOPEPTIDASE OMA1"/>
    <property type="match status" value="1"/>
</dbReference>
<keyword evidence="2" id="KW-0479">Metal-binding</keyword>